<dbReference type="SMART" id="SM00245">
    <property type="entry name" value="TSPc"/>
    <property type="match status" value="1"/>
</dbReference>
<comment type="caution">
    <text evidence="3">The sequence shown here is derived from an EMBL/GenBank/DDBJ whole genome shotgun (WGS) entry which is preliminary data.</text>
</comment>
<evidence type="ECO:0000313" key="4">
    <source>
        <dbReference type="Proteomes" id="UP000746690"/>
    </source>
</evidence>
<gene>
    <name evidence="3" type="ORF">HHX25_03925</name>
</gene>
<dbReference type="PROSITE" id="PS51257">
    <property type="entry name" value="PROKAR_LIPOPROTEIN"/>
    <property type="match status" value="1"/>
</dbReference>
<dbReference type="InterPro" id="IPR001478">
    <property type="entry name" value="PDZ"/>
</dbReference>
<dbReference type="Gene3D" id="2.30.42.10">
    <property type="match status" value="1"/>
</dbReference>
<reference evidence="3 4" key="1">
    <citation type="submission" date="2020-04" db="EMBL/GenBank/DDBJ databases">
        <title>A Flavivirga sp. nov.</title>
        <authorList>
            <person name="Sun X."/>
        </authorList>
    </citation>
    <scope>NUCLEOTIDE SEQUENCE [LARGE SCALE GENOMIC DNA]</scope>
    <source>
        <strain evidence="3 4">Y03</strain>
    </source>
</reference>
<accession>A0ABX1RV33</accession>
<keyword evidence="4" id="KW-1185">Reference proteome</keyword>
<feature type="domain" description="PDZ" evidence="2">
    <location>
        <begin position="99"/>
        <end position="185"/>
    </location>
</feature>
<dbReference type="InterPro" id="IPR005151">
    <property type="entry name" value="Tail-specific_protease"/>
</dbReference>
<dbReference type="PANTHER" id="PTHR32060">
    <property type="entry name" value="TAIL-SPECIFIC PROTEASE"/>
    <property type="match status" value="1"/>
</dbReference>
<dbReference type="Pfam" id="PF18294">
    <property type="entry name" value="Pept_S41_N"/>
    <property type="match status" value="1"/>
</dbReference>
<dbReference type="PANTHER" id="PTHR32060:SF30">
    <property type="entry name" value="CARBOXY-TERMINAL PROCESSING PROTEASE CTPA"/>
    <property type="match status" value="1"/>
</dbReference>
<dbReference type="RefSeq" id="WP_169670351.1">
    <property type="nucleotide sequence ID" value="NZ_JABBHF010000002.1"/>
</dbReference>
<name>A0ABX1RV33_9FLAO</name>
<dbReference type="Proteomes" id="UP000746690">
    <property type="component" value="Unassembled WGS sequence"/>
</dbReference>
<evidence type="ECO:0000259" key="2">
    <source>
        <dbReference type="PROSITE" id="PS50106"/>
    </source>
</evidence>
<dbReference type="Pfam" id="PF03572">
    <property type="entry name" value="Peptidase_S41"/>
    <property type="match status" value="1"/>
</dbReference>
<feature type="chain" id="PRO_5045971739" evidence="1">
    <location>
        <begin position="21"/>
        <end position="476"/>
    </location>
</feature>
<sequence>MKYFKTLILLLTLSFLTSCFEDGDDIPVSTRSINDFVWKGMNTFYLYKDNVPNLANNRFSSDQNYFNYLNDFSRPEDLFESLIYERETVDRFSWIVDDYFELERQFQGISGTNGMEFGFFASPNSDIEGFCVIRLVLPNSPAEDNNLKRGDIFYGIDGMRLTNNNINTLLSQETYTLNLGFYNDKGTPETTDDSIDPLDKNITISKVQYTENPIFITDIINIGGENVGYLMYNGFILGSENELNSVFADFKSNNIQHLVLDLRYNPGGSVSTTTFLASMITGQYNGEVFKKLIYNNDLQSSNTLYNFTNILANGATINSLGLEKLYVLTSKRSASASEGLINGLNPYIDVIQIGTNTTGKTQASVTIYDSPNFQRQGLNPNHTYAMQPLISTGVNKNDIQVPGTGLIPSIGFEYEERPLNYGTLGDVNEPLLALALADIESSTTRSESIKSKSGISFKLIKDSHDFNPHEGGMRID</sequence>
<dbReference type="SUPFAM" id="SSF50156">
    <property type="entry name" value="PDZ domain-like"/>
    <property type="match status" value="1"/>
</dbReference>
<dbReference type="Gene3D" id="3.90.226.10">
    <property type="entry name" value="2-enoyl-CoA Hydratase, Chain A, domain 1"/>
    <property type="match status" value="1"/>
</dbReference>
<dbReference type="CDD" id="cd07561">
    <property type="entry name" value="Peptidase_S41_CPP_like"/>
    <property type="match status" value="1"/>
</dbReference>
<dbReference type="PROSITE" id="PS50106">
    <property type="entry name" value="PDZ"/>
    <property type="match status" value="1"/>
</dbReference>
<dbReference type="InterPro" id="IPR036034">
    <property type="entry name" value="PDZ_sf"/>
</dbReference>
<organism evidence="3 4">
    <name type="scientific">Flavivirga algicola</name>
    <dbReference type="NCBI Taxonomy" id="2729136"/>
    <lineage>
        <taxon>Bacteria</taxon>
        <taxon>Pseudomonadati</taxon>
        <taxon>Bacteroidota</taxon>
        <taxon>Flavobacteriia</taxon>
        <taxon>Flavobacteriales</taxon>
        <taxon>Flavobacteriaceae</taxon>
        <taxon>Flavivirga</taxon>
    </lineage>
</organism>
<feature type="signal peptide" evidence="1">
    <location>
        <begin position="1"/>
        <end position="20"/>
    </location>
</feature>
<evidence type="ECO:0000313" key="3">
    <source>
        <dbReference type="EMBL" id="NMH86638.1"/>
    </source>
</evidence>
<protein>
    <submittedName>
        <fullName evidence="3">Peptidase S41</fullName>
    </submittedName>
</protein>
<keyword evidence="1" id="KW-0732">Signal</keyword>
<dbReference type="SUPFAM" id="SSF52096">
    <property type="entry name" value="ClpP/crotonase"/>
    <property type="match status" value="1"/>
</dbReference>
<dbReference type="InterPro" id="IPR041613">
    <property type="entry name" value="Pept_S41_N"/>
</dbReference>
<dbReference type="Gene3D" id="3.30.750.170">
    <property type="match status" value="1"/>
</dbReference>
<proteinExistence type="predicted"/>
<evidence type="ECO:0000256" key="1">
    <source>
        <dbReference type="SAM" id="SignalP"/>
    </source>
</evidence>
<dbReference type="EMBL" id="JABBHF010000002">
    <property type="protein sequence ID" value="NMH86638.1"/>
    <property type="molecule type" value="Genomic_DNA"/>
</dbReference>
<dbReference type="InterPro" id="IPR029045">
    <property type="entry name" value="ClpP/crotonase-like_dom_sf"/>
</dbReference>